<feature type="active site" description="Cysteine sulfenic acid (-SOH) intermediate; for peroxidase activity" evidence="13">
    <location>
        <position position="43"/>
    </location>
</feature>
<dbReference type="AlphaFoldDB" id="A0A378I503"/>
<evidence type="ECO:0000256" key="10">
    <source>
        <dbReference type="ARBA" id="ARBA00038489"/>
    </source>
</evidence>
<sequence length="165" mass="18890">MKLGDVVPNFQFTATNGINANLADYHGQWIILYFYPKDATPGCTTQGQDFRDSYLKFQELNASVFGISRDSIKSHENFKCKQTFPFELISDSSENLCELFEVIKMKTMYGKQVRGIERSTFIINPQGKLVHQWRKVSVPNHVDDVLATLKKLQKNDTSHLGENTH</sequence>
<dbReference type="InterPro" id="IPR024706">
    <property type="entry name" value="Peroxiredoxin_AhpC-typ"/>
</dbReference>
<dbReference type="GO" id="GO:0034599">
    <property type="term" value="P:cellular response to oxidative stress"/>
    <property type="evidence" value="ECO:0007669"/>
    <property type="project" value="TreeGrafter"/>
</dbReference>
<organism evidence="15 16">
    <name type="scientific">Legionella beliardensis</name>
    <dbReference type="NCBI Taxonomy" id="91822"/>
    <lineage>
        <taxon>Bacteria</taxon>
        <taxon>Pseudomonadati</taxon>
        <taxon>Pseudomonadota</taxon>
        <taxon>Gammaproteobacteria</taxon>
        <taxon>Legionellales</taxon>
        <taxon>Legionellaceae</taxon>
        <taxon>Legionella</taxon>
    </lineage>
</organism>
<gene>
    <name evidence="15" type="primary">bcp</name>
    <name evidence="15" type="ORF">NCTC13315_00090</name>
</gene>
<keyword evidence="6 15" id="KW-0560">Oxidoreductase</keyword>
<dbReference type="GO" id="GO:0008379">
    <property type="term" value="F:thioredoxin peroxidase activity"/>
    <property type="evidence" value="ECO:0007669"/>
    <property type="project" value="TreeGrafter"/>
</dbReference>
<evidence type="ECO:0000256" key="4">
    <source>
        <dbReference type="ARBA" id="ARBA00022559"/>
    </source>
</evidence>
<keyword evidence="16" id="KW-1185">Reference proteome</keyword>
<dbReference type="GO" id="GO:0005737">
    <property type="term" value="C:cytoplasm"/>
    <property type="evidence" value="ECO:0007669"/>
    <property type="project" value="TreeGrafter"/>
</dbReference>
<dbReference type="SUPFAM" id="SSF52833">
    <property type="entry name" value="Thioredoxin-like"/>
    <property type="match status" value="1"/>
</dbReference>
<evidence type="ECO:0000256" key="2">
    <source>
        <dbReference type="ARBA" id="ARBA00011245"/>
    </source>
</evidence>
<evidence type="ECO:0000256" key="9">
    <source>
        <dbReference type="ARBA" id="ARBA00032824"/>
    </source>
</evidence>
<dbReference type="PANTHER" id="PTHR42801:SF4">
    <property type="entry name" value="AHPC_TSA FAMILY PROTEIN"/>
    <property type="match status" value="1"/>
</dbReference>
<keyword evidence="7" id="KW-1015">Disulfide bond</keyword>
<dbReference type="Gene3D" id="3.40.30.10">
    <property type="entry name" value="Glutaredoxin"/>
    <property type="match status" value="1"/>
</dbReference>
<dbReference type="PIRSF" id="PIRSF000239">
    <property type="entry name" value="AHPC"/>
    <property type="match status" value="1"/>
</dbReference>
<name>A0A378I503_9GAMM</name>
<dbReference type="InterPro" id="IPR050924">
    <property type="entry name" value="Peroxiredoxin_BCP/PrxQ"/>
</dbReference>
<evidence type="ECO:0000313" key="15">
    <source>
        <dbReference type="EMBL" id="STX27584.1"/>
    </source>
</evidence>
<keyword evidence="4 15" id="KW-0575">Peroxidase</keyword>
<protein>
    <recommendedName>
        <fullName evidence="3">thioredoxin-dependent peroxiredoxin</fullName>
        <ecNumber evidence="3">1.11.1.24</ecNumber>
    </recommendedName>
    <alternativeName>
        <fullName evidence="9">Thioredoxin peroxidase</fullName>
    </alternativeName>
    <alternativeName>
        <fullName evidence="11">Thioredoxin-dependent peroxiredoxin Bcp</fullName>
    </alternativeName>
</protein>
<reference evidence="15 16" key="1">
    <citation type="submission" date="2018-06" db="EMBL/GenBank/DDBJ databases">
        <authorList>
            <consortium name="Pathogen Informatics"/>
            <person name="Doyle S."/>
        </authorList>
    </citation>
    <scope>NUCLEOTIDE SEQUENCE [LARGE SCALE GENOMIC DNA]</scope>
    <source>
        <strain evidence="15 16">NCTC13315</strain>
    </source>
</reference>
<evidence type="ECO:0000313" key="16">
    <source>
        <dbReference type="Proteomes" id="UP000254968"/>
    </source>
</evidence>
<keyword evidence="8" id="KW-0676">Redox-active center</keyword>
<feature type="domain" description="Thioredoxin" evidence="14">
    <location>
        <begin position="1"/>
        <end position="154"/>
    </location>
</feature>
<dbReference type="OrthoDB" id="9812811at2"/>
<evidence type="ECO:0000256" key="7">
    <source>
        <dbReference type="ARBA" id="ARBA00023157"/>
    </source>
</evidence>
<evidence type="ECO:0000256" key="12">
    <source>
        <dbReference type="ARBA" id="ARBA00049091"/>
    </source>
</evidence>
<dbReference type="RefSeq" id="WP_115301385.1">
    <property type="nucleotide sequence ID" value="NZ_CAAAHO010000003.1"/>
</dbReference>
<evidence type="ECO:0000256" key="13">
    <source>
        <dbReference type="PIRSR" id="PIRSR000239-1"/>
    </source>
</evidence>
<dbReference type="Pfam" id="PF00578">
    <property type="entry name" value="AhpC-TSA"/>
    <property type="match status" value="1"/>
</dbReference>
<dbReference type="InterPro" id="IPR000866">
    <property type="entry name" value="AhpC/TSA"/>
</dbReference>
<evidence type="ECO:0000256" key="6">
    <source>
        <dbReference type="ARBA" id="ARBA00023002"/>
    </source>
</evidence>
<dbReference type="GO" id="GO:0045454">
    <property type="term" value="P:cell redox homeostasis"/>
    <property type="evidence" value="ECO:0007669"/>
    <property type="project" value="TreeGrafter"/>
</dbReference>
<keyword evidence="5" id="KW-0049">Antioxidant</keyword>
<dbReference type="PANTHER" id="PTHR42801">
    <property type="entry name" value="THIOREDOXIN-DEPENDENT PEROXIDE REDUCTASE"/>
    <property type="match status" value="1"/>
</dbReference>
<dbReference type="EMBL" id="UGNV01000001">
    <property type="protein sequence ID" value="STX27584.1"/>
    <property type="molecule type" value="Genomic_DNA"/>
</dbReference>
<evidence type="ECO:0000256" key="3">
    <source>
        <dbReference type="ARBA" id="ARBA00013017"/>
    </source>
</evidence>
<comment type="catalytic activity">
    <reaction evidence="12">
        <text>a hydroperoxide + [thioredoxin]-dithiol = an alcohol + [thioredoxin]-disulfide + H2O</text>
        <dbReference type="Rhea" id="RHEA:62620"/>
        <dbReference type="Rhea" id="RHEA-COMP:10698"/>
        <dbReference type="Rhea" id="RHEA-COMP:10700"/>
        <dbReference type="ChEBI" id="CHEBI:15377"/>
        <dbReference type="ChEBI" id="CHEBI:29950"/>
        <dbReference type="ChEBI" id="CHEBI:30879"/>
        <dbReference type="ChEBI" id="CHEBI:35924"/>
        <dbReference type="ChEBI" id="CHEBI:50058"/>
        <dbReference type="EC" id="1.11.1.24"/>
    </reaction>
</comment>
<evidence type="ECO:0000259" key="14">
    <source>
        <dbReference type="PROSITE" id="PS51352"/>
    </source>
</evidence>
<dbReference type="InterPro" id="IPR036249">
    <property type="entry name" value="Thioredoxin-like_sf"/>
</dbReference>
<comment type="function">
    <text evidence="1">Thiol-specific peroxidase that catalyzes the reduction of hydrogen peroxide and organic hydroperoxides to water and alcohols, respectively. Plays a role in cell protection against oxidative stress by detoxifying peroxides and as sensor of hydrogen peroxide-mediated signaling events.</text>
</comment>
<dbReference type="CDD" id="cd03017">
    <property type="entry name" value="PRX_BCP"/>
    <property type="match status" value="1"/>
</dbReference>
<evidence type="ECO:0000256" key="11">
    <source>
        <dbReference type="ARBA" id="ARBA00042639"/>
    </source>
</evidence>
<dbReference type="PROSITE" id="PS51352">
    <property type="entry name" value="THIOREDOXIN_2"/>
    <property type="match status" value="1"/>
</dbReference>
<comment type="similarity">
    <text evidence="10">Belongs to the peroxiredoxin family. BCP/PrxQ subfamily.</text>
</comment>
<evidence type="ECO:0000256" key="5">
    <source>
        <dbReference type="ARBA" id="ARBA00022862"/>
    </source>
</evidence>
<accession>A0A378I503</accession>
<dbReference type="EC" id="1.11.1.24" evidence="3"/>
<dbReference type="FunFam" id="3.40.30.10:FF:000007">
    <property type="entry name" value="Thioredoxin-dependent thiol peroxidase"/>
    <property type="match status" value="1"/>
</dbReference>
<comment type="subunit">
    <text evidence="2">Monomer.</text>
</comment>
<dbReference type="Proteomes" id="UP000254968">
    <property type="component" value="Unassembled WGS sequence"/>
</dbReference>
<proteinExistence type="inferred from homology"/>
<evidence type="ECO:0000256" key="1">
    <source>
        <dbReference type="ARBA" id="ARBA00003330"/>
    </source>
</evidence>
<evidence type="ECO:0000256" key="8">
    <source>
        <dbReference type="ARBA" id="ARBA00023284"/>
    </source>
</evidence>
<dbReference type="InterPro" id="IPR013766">
    <property type="entry name" value="Thioredoxin_domain"/>
</dbReference>